<protein>
    <submittedName>
        <fullName evidence="1">Uncharacterized protein</fullName>
    </submittedName>
</protein>
<proteinExistence type="predicted"/>
<dbReference type="EMBL" id="MN739664">
    <property type="protein sequence ID" value="QHT19269.1"/>
    <property type="molecule type" value="Genomic_DNA"/>
</dbReference>
<name>A0A6C0DT87_9ZZZZ</name>
<sequence length="79" mass="8498">MQASYIANGVKYDVMGLLNTARHLPEKTALKKGLIAAFYDLGGPNLSAEEKWIVTHMVPLFREADAAGQLAILTAVLGI</sequence>
<reference evidence="1" key="1">
    <citation type="journal article" date="2020" name="Nature">
        <title>Giant virus diversity and host interactions through global metagenomics.</title>
        <authorList>
            <person name="Schulz F."/>
            <person name="Roux S."/>
            <person name="Paez-Espino D."/>
            <person name="Jungbluth S."/>
            <person name="Walsh D.A."/>
            <person name="Denef V.J."/>
            <person name="McMahon K.D."/>
            <person name="Konstantinidis K.T."/>
            <person name="Eloe-Fadrosh E.A."/>
            <person name="Kyrpides N.C."/>
            <person name="Woyke T."/>
        </authorList>
    </citation>
    <scope>NUCLEOTIDE SEQUENCE</scope>
    <source>
        <strain evidence="1">GVMAG-M-3300023174-57</strain>
    </source>
</reference>
<organism evidence="1">
    <name type="scientific">viral metagenome</name>
    <dbReference type="NCBI Taxonomy" id="1070528"/>
    <lineage>
        <taxon>unclassified sequences</taxon>
        <taxon>metagenomes</taxon>
        <taxon>organismal metagenomes</taxon>
    </lineage>
</organism>
<evidence type="ECO:0000313" key="1">
    <source>
        <dbReference type="EMBL" id="QHT19269.1"/>
    </source>
</evidence>
<dbReference type="AlphaFoldDB" id="A0A6C0DT87"/>
<accession>A0A6C0DT87</accession>